<accession>X1VHW0</accession>
<protein>
    <submittedName>
        <fullName evidence="2">Uncharacterized protein</fullName>
    </submittedName>
</protein>
<comment type="caution">
    <text evidence="2">The sequence shown here is derived from an EMBL/GenBank/DDBJ whole genome shotgun (WGS) entry which is preliminary data.</text>
</comment>
<keyword evidence="1" id="KW-1133">Transmembrane helix</keyword>
<reference evidence="2" key="1">
    <citation type="journal article" date="2014" name="Front. Microbiol.">
        <title>High frequency of phylogenetically diverse reductive dehalogenase-homologous genes in deep subseafloor sedimentary metagenomes.</title>
        <authorList>
            <person name="Kawai M."/>
            <person name="Futagami T."/>
            <person name="Toyoda A."/>
            <person name="Takaki Y."/>
            <person name="Nishi S."/>
            <person name="Hori S."/>
            <person name="Arai W."/>
            <person name="Tsubouchi T."/>
            <person name="Morono Y."/>
            <person name="Uchiyama I."/>
            <person name="Ito T."/>
            <person name="Fujiyama A."/>
            <person name="Inagaki F."/>
            <person name="Takami H."/>
        </authorList>
    </citation>
    <scope>NUCLEOTIDE SEQUENCE</scope>
    <source>
        <strain evidence="2">Expedition CK06-06</strain>
    </source>
</reference>
<feature type="transmembrane region" description="Helical" evidence="1">
    <location>
        <begin position="6"/>
        <end position="25"/>
    </location>
</feature>
<dbReference type="EMBL" id="BARW01029213">
    <property type="protein sequence ID" value="GAJ07030.1"/>
    <property type="molecule type" value="Genomic_DNA"/>
</dbReference>
<keyword evidence="1" id="KW-0812">Transmembrane</keyword>
<dbReference type="AlphaFoldDB" id="X1VHW0"/>
<organism evidence="2">
    <name type="scientific">marine sediment metagenome</name>
    <dbReference type="NCBI Taxonomy" id="412755"/>
    <lineage>
        <taxon>unclassified sequences</taxon>
        <taxon>metagenomes</taxon>
        <taxon>ecological metagenomes</taxon>
    </lineage>
</organism>
<evidence type="ECO:0000313" key="2">
    <source>
        <dbReference type="EMBL" id="GAJ07030.1"/>
    </source>
</evidence>
<name>X1VHW0_9ZZZZ</name>
<keyword evidence="1" id="KW-0472">Membrane</keyword>
<gene>
    <name evidence="2" type="ORF">S12H4_47003</name>
</gene>
<proteinExistence type="predicted"/>
<sequence>MDWPILTNIIFTFINLIFIGINAYLMHKARTLSYREMLYSKQLEGHTKIFNALTDFYIDASLFFVAK</sequence>
<feature type="non-terminal residue" evidence="2">
    <location>
        <position position="67"/>
    </location>
</feature>
<evidence type="ECO:0000256" key="1">
    <source>
        <dbReference type="SAM" id="Phobius"/>
    </source>
</evidence>